<keyword evidence="12" id="KW-1185">Reference proteome</keyword>
<dbReference type="CDD" id="cd09577">
    <property type="entry name" value="SAM_Ph1_2_3"/>
    <property type="match status" value="1"/>
</dbReference>
<dbReference type="Proteomes" id="UP000028760">
    <property type="component" value="Unassembled WGS sequence"/>
</dbReference>
<sequence>MESGEDQNTSSTNGNPQASGNSRAPQIARMSLYERQAVQALQALQRQPNAAQYFQQLMLQQQINTAQLQNFAVQQATLAASRQSNTPSNSISPAPTTVSFLQVNLSTTSAGGTMSSPRPHGPATSATTTALNQSVLLGGNSAGQGQMYLRVSLKCTHMLPISRFMCSMLSSYLKGELSLTLTHHFLPAAVNYGLIFLEDMRVLFSLAFSLMIVMQPKIVGCLTEADMKLCRILVNHNQGNKQFLSPTRSSSLNRSLRNPLTSQLIFMPGGTTAAVATVAQTQTQPQQQQQHDAASTTTCAQADNDQVQNLALHCASNAKAVAVKAESVERKDAGSFMAKAGFNQPSASSTLTVKTGNQAAMTVVILVPTSNVTTSTQGYPIGSVAPKASMNPQTLVVQPLQQANANMEKGPVPIQPKTAQGHRLPVQLSPRQPPPILPAPPSNSQANAGGHNPPHIPVQLVGARQGLAGNAQAVALAQVRSNAALESPSGAAVSSVPSSAAMDNWCLISFQAKPLVGSLKRKSESDAPNEMSEASDSAPMKDAAPPLSPAPTKDSAHSAIFFIKLHGVLLSLFISAPAVDATFSAPPTLSLPLPLSRGGHGDKVPQAVVKPQVLTHLIEGFVIQEGAEPFPVAGLLKDRDFALVGRTENGPPRKIFSFYLSVLKCEYCGCFAPASQFRGSKRFCSNTCAKRYNVSCSQHYKSSRGRSGGGPPLPPNPTENSAKRRGPSRRGSSNSTYSKVSSKHLSVKCHSESSRSEDVSSEGEEEEDDSSSLSRSSLRSCSRAEHSAPPSDSSAPGSLLIEGASFLSATPAQWSVEEVCKFISSLQGCEELAAQFLSQEIDGQALLLLREDHLISTMNIKLGPALKICASINSLRE</sequence>
<dbReference type="AlphaFoldDB" id="A0A096M7H3"/>
<dbReference type="Gene3D" id="1.10.150.50">
    <property type="entry name" value="Transcription Factor, Ets-1"/>
    <property type="match status" value="1"/>
</dbReference>
<name>A0A096M7H3_POEFO</name>
<reference evidence="11" key="3">
    <citation type="submission" date="2025-09" db="UniProtKB">
        <authorList>
            <consortium name="Ensembl"/>
        </authorList>
    </citation>
    <scope>IDENTIFICATION</scope>
</reference>
<reference evidence="11" key="2">
    <citation type="submission" date="2025-08" db="UniProtKB">
        <authorList>
            <consortium name="Ensembl"/>
        </authorList>
    </citation>
    <scope>IDENTIFICATION</scope>
</reference>
<keyword evidence="5" id="KW-0238">DNA-binding</keyword>
<organism evidence="11 12">
    <name type="scientific">Poecilia formosa</name>
    <name type="common">Amazon molly</name>
    <name type="synonym">Limia formosa</name>
    <dbReference type="NCBI Taxonomy" id="48698"/>
    <lineage>
        <taxon>Eukaryota</taxon>
        <taxon>Metazoa</taxon>
        <taxon>Chordata</taxon>
        <taxon>Craniata</taxon>
        <taxon>Vertebrata</taxon>
        <taxon>Euteleostomi</taxon>
        <taxon>Actinopterygii</taxon>
        <taxon>Neopterygii</taxon>
        <taxon>Teleostei</taxon>
        <taxon>Neoteleostei</taxon>
        <taxon>Acanthomorphata</taxon>
        <taxon>Ovalentaria</taxon>
        <taxon>Atherinomorphae</taxon>
        <taxon>Cyprinodontiformes</taxon>
        <taxon>Poeciliidae</taxon>
        <taxon>Poeciliinae</taxon>
        <taxon>Poecilia</taxon>
    </lineage>
</organism>
<dbReference type="GO" id="GO:0003677">
    <property type="term" value="F:DNA binding"/>
    <property type="evidence" value="ECO:0007669"/>
    <property type="project" value="UniProtKB-KW"/>
</dbReference>
<dbReference type="GO" id="GO:0042393">
    <property type="term" value="F:histone binding"/>
    <property type="evidence" value="ECO:0007669"/>
    <property type="project" value="TreeGrafter"/>
</dbReference>
<dbReference type="GO" id="GO:0003682">
    <property type="term" value="F:chromatin binding"/>
    <property type="evidence" value="ECO:0007669"/>
    <property type="project" value="TreeGrafter"/>
</dbReference>
<dbReference type="Ensembl" id="ENSPFOT00000027006.1">
    <property type="protein sequence ID" value="ENSPFOP00000027364.1"/>
    <property type="gene ID" value="ENSPFOG00000012550.2"/>
</dbReference>
<evidence type="ECO:0000256" key="5">
    <source>
        <dbReference type="ARBA" id="ARBA00023125"/>
    </source>
</evidence>
<feature type="domain" description="FCS-type" evidence="10">
    <location>
        <begin position="656"/>
        <end position="690"/>
    </location>
</feature>
<keyword evidence="2" id="KW-0479">Metal-binding</keyword>
<evidence type="ECO:0000256" key="6">
    <source>
        <dbReference type="ARBA" id="ARBA00023242"/>
    </source>
</evidence>
<dbReference type="InterPro" id="IPR013761">
    <property type="entry name" value="SAM/pointed_sf"/>
</dbReference>
<dbReference type="EMBL" id="AYCK01003755">
    <property type="status" value="NOT_ANNOTATED_CDS"/>
    <property type="molecule type" value="Genomic_DNA"/>
</dbReference>
<evidence type="ECO:0000256" key="7">
    <source>
        <dbReference type="PROSITE-ProRule" id="PRU00367"/>
    </source>
</evidence>
<feature type="domain" description="SAM" evidence="9">
    <location>
        <begin position="814"/>
        <end position="877"/>
    </location>
</feature>
<keyword evidence="4" id="KW-0862">Zinc</keyword>
<dbReference type="SUPFAM" id="SSF47769">
    <property type="entry name" value="SAM/Pointed domain"/>
    <property type="match status" value="1"/>
</dbReference>
<accession>A0A096M7H3</accession>
<dbReference type="GO" id="GO:0045892">
    <property type="term" value="P:negative regulation of DNA-templated transcription"/>
    <property type="evidence" value="ECO:0007669"/>
    <property type="project" value="TreeGrafter"/>
</dbReference>
<dbReference type="Gene3D" id="3.30.60.160">
    <property type="match status" value="1"/>
</dbReference>
<dbReference type="Pfam" id="PF21319">
    <property type="entry name" value="zf-FCS_1"/>
    <property type="match status" value="1"/>
</dbReference>
<evidence type="ECO:0000313" key="11">
    <source>
        <dbReference type="Ensembl" id="ENSPFOP00000027364.1"/>
    </source>
</evidence>
<dbReference type="Pfam" id="PF00536">
    <property type="entry name" value="SAM_1"/>
    <property type="match status" value="1"/>
</dbReference>
<evidence type="ECO:0000256" key="4">
    <source>
        <dbReference type="ARBA" id="ARBA00022833"/>
    </source>
</evidence>
<dbReference type="PROSITE" id="PS50105">
    <property type="entry name" value="SAM_DOMAIN"/>
    <property type="match status" value="1"/>
</dbReference>
<proteinExistence type="predicted"/>
<keyword evidence="3 7" id="KW-0863">Zinc-finger</keyword>
<evidence type="ECO:0000256" key="2">
    <source>
        <dbReference type="ARBA" id="ARBA00022723"/>
    </source>
</evidence>
<dbReference type="InterPro" id="IPR001660">
    <property type="entry name" value="SAM"/>
</dbReference>
<dbReference type="PANTHER" id="PTHR12247">
    <property type="entry name" value="POLYCOMB GROUP PROTEIN"/>
    <property type="match status" value="1"/>
</dbReference>
<feature type="compositionally biased region" description="Pro residues" evidence="8">
    <location>
        <begin position="431"/>
        <end position="441"/>
    </location>
</feature>
<comment type="subcellular location">
    <subcellularLocation>
        <location evidence="1">Nucleus</location>
    </subcellularLocation>
</comment>
<dbReference type="InterPro" id="IPR012313">
    <property type="entry name" value="Znf_FCS"/>
</dbReference>
<dbReference type="InterPro" id="IPR038603">
    <property type="entry name" value="Znf_FCS_sf"/>
</dbReference>
<feature type="compositionally biased region" description="Low complexity" evidence="8">
    <location>
        <begin position="729"/>
        <end position="740"/>
    </location>
</feature>
<dbReference type="PROSITE" id="PS51024">
    <property type="entry name" value="ZF_FCS"/>
    <property type="match status" value="1"/>
</dbReference>
<keyword evidence="6" id="KW-0539">Nucleus</keyword>
<evidence type="ECO:0000259" key="9">
    <source>
        <dbReference type="PROSITE" id="PS50105"/>
    </source>
</evidence>
<reference evidence="12" key="1">
    <citation type="submission" date="2013-10" db="EMBL/GenBank/DDBJ databases">
        <authorList>
            <person name="Schartl M."/>
            <person name="Warren W."/>
        </authorList>
    </citation>
    <scope>NUCLEOTIDE SEQUENCE [LARGE SCALE GENOMIC DNA]</scope>
    <source>
        <strain evidence="12">female</strain>
    </source>
</reference>
<dbReference type="GO" id="GO:0035102">
    <property type="term" value="C:PRC1 complex"/>
    <property type="evidence" value="ECO:0007669"/>
    <property type="project" value="TreeGrafter"/>
</dbReference>
<evidence type="ECO:0000259" key="10">
    <source>
        <dbReference type="PROSITE" id="PS51024"/>
    </source>
</evidence>
<feature type="compositionally biased region" description="Low complexity" evidence="8">
    <location>
        <begin position="771"/>
        <end position="796"/>
    </location>
</feature>
<dbReference type="SMART" id="SM00454">
    <property type="entry name" value="SAM"/>
    <property type="match status" value="1"/>
</dbReference>
<feature type="region of interest" description="Disordered" evidence="8">
    <location>
        <begin position="518"/>
        <end position="551"/>
    </location>
</feature>
<feature type="compositionally biased region" description="Acidic residues" evidence="8">
    <location>
        <begin position="759"/>
        <end position="770"/>
    </location>
</feature>
<dbReference type="OMA" id="TCAKYNV"/>
<evidence type="ECO:0000256" key="3">
    <source>
        <dbReference type="ARBA" id="ARBA00022771"/>
    </source>
</evidence>
<dbReference type="InterPro" id="IPR050548">
    <property type="entry name" value="PcG_chromatin_remod_factors"/>
</dbReference>
<evidence type="ECO:0000256" key="1">
    <source>
        <dbReference type="ARBA" id="ARBA00004123"/>
    </source>
</evidence>
<dbReference type="GO" id="GO:0008270">
    <property type="term" value="F:zinc ion binding"/>
    <property type="evidence" value="ECO:0007669"/>
    <property type="project" value="UniProtKB-KW"/>
</dbReference>
<feature type="region of interest" description="Disordered" evidence="8">
    <location>
        <begin position="700"/>
        <end position="796"/>
    </location>
</feature>
<feature type="region of interest" description="Disordered" evidence="8">
    <location>
        <begin position="412"/>
        <end position="458"/>
    </location>
</feature>
<dbReference type="GeneTree" id="ENSGT00940000165997"/>
<evidence type="ECO:0000256" key="8">
    <source>
        <dbReference type="SAM" id="MobiDB-lite"/>
    </source>
</evidence>
<dbReference type="PANTHER" id="PTHR12247:SF140">
    <property type="entry name" value="POLYHOMEOTIC HOMOLOG 1"/>
    <property type="match status" value="1"/>
</dbReference>
<feature type="compositionally biased region" description="Basic and acidic residues" evidence="8">
    <location>
        <begin position="749"/>
        <end position="758"/>
    </location>
</feature>
<protein>
    <submittedName>
        <fullName evidence="11">Polyhomeotic homolog 1</fullName>
    </submittedName>
</protein>
<evidence type="ECO:0000313" key="12">
    <source>
        <dbReference type="Proteomes" id="UP000028760"/>
    </source>
</evidence>
<feature type="region of interest" description="Disordered" evidence="8">
    <location>
        <begin position="1"/>
        <end position="24"/>
    </location>
</feature>